<gene>
    <name evidence="1" type="ORF">LYPA_23C021351</name>
</gene>
<feature type="non-terminal residue" evidence="1">
    <location>
        <position position="79"/>
    </location>
</feature>
<accession>A0A485PM11</accession>
<keyword evidence="2" id="KW-1185">Reference proteome</keyword>
<proteinExistence type="predicted"/>
<reference evidence="1 2" key="1">
    <citation type="submission" date="2019-01" db="EMBL/GenBank/DDBJ databases">
        <authorList>
            <person name="Alioto T."/>
            <person name="Alioto T."/>
        </authorList>
    </citation>
    <scope>NUCLEOTIDE SEQUENCE [LARGE SCALE GENOMIC DNA]</scope>
</reference>
<name>A0A485PM11_LYNPA</name>
<organism evidence="1 2">
    <name type="scientific">Lynx pardinus</name>
    <name type="common">Iberian lynx</name>
    <name type="synonym">Felis pardina</name>
    <dbReference type="NCBI Taxonomy" id="191816"/>
    <lineage>
        <taxon>Eukaryota</taxon>
        <taxon>Metazoa</taxon>
        <taxon>Chordata</taxon>
        <taxon>Craniata</taxon>
        <taxon>Vertebrata</taxon>
        <taxon>Euteleostomi</taxon>
        <taxon>Mammalia</taxon>
        <taxon>Eutheria</taxon>
        <taxon>Laurasiatheria</taxon>
        <taxon>Carnivora</taxon>
        <taxon>Feliformia</taxon>
        <taxon>Felidae</taxon>
        <taxon>Felinae</taxon>
        <taxon>Lynx</taxon>
    </lineage>
</organism>
<dbReference type="Proteomes" id="UP000386466">
    <property type="component" value="Unassembled WGS sequence"/>
</dbReference>
<evidence type="ECO:0000313" key="2">
    <source>
        <dbReference type="Proteomes" id="UP000386466"/>
    </source>
</evidence>
<feature type="non-terminal residue" evidence="1">
    <location>
        <position position="1"/>
    </location>
</feature>
<evidence type="ECO:0000313" key="1">
    <source>
        <dbReference type="EMBL" id="VFV47275.1"/>
    </source>
</evidence>
<dbReference type="EMBL" id="CAAGRJ010040211">
    <property type="protein sequence ID" value="VFV47275.1"/>
    <property type="molecule type" value="Genomic_DNA"/>
</dbReference>
<sequence>GNKSKNKLLRLHQNKKLLHSKETIHKTKKQPMEWEKIFANHMSDKGLISKICKELRQLNTQKTKVQLKTGQKGCLSGSV</sequence>
<protein>
    <submittedName>
        <fullName evidence="1">Uncharacterized protein</fullName>
    </submittedName>
</protein>
<dbReference type="AlphaFoldDB" id="A0A485PM11"/>